<dbReference type="CTD" id="20241790"/>
<dbReference type="KEGG" id="lgi:LOTGIDRAFT_171443"/>
<proteinExistence type="predicted"/>
<name>V4B061_LOTGI</name>
<evidence type="ECO:0000313" key="8">
    <source>
        <dbReference type="EMBL" id="ESP03358.1"/>
    </source>
</evidence>
<dbReference type="PROSITE" id="PS50157">
    <property type="entry name" value="ZINC_FINGER_C2H2_2"/>
    <property type="match status" value="2"/>
</dbReference>
<dbReference type="SMART" id="SM00355">
    <property type="entry name" value="ZnF_C2H2"/>
    <property type="match status" value="3"/>
</dbReference>
<feature type="region of interest" description="Disordered" evidence="6">
    <location>
        <begin position="467"/>
        <end position="494"/>
    </location>
</feature>
<dbReference type="PANTHER" id="PTHR24403:SF67">
    <property type="entry name" value="FI01116P-RELATED"/>
    <property type="match status" value="1"/>
</dbReference>
<keyword evidence="2" id="KW-0677">Repeat</keyword>
<dbReference type="SUPFAM" id="SSF57667">
    <property type="entry name" value="beta-beta-alpha zinc fingers"/>
    <property type="match status" value="1"/>
</dbReference>
<dbReference type="GO" id="GO:0045944">
    <property type="term" value="P:positive regulation of transcription by RNA polymerase II"/>
    <property type="evidence" value="ECO:0007669"/>
    <property type="project" value="TreeGrafter"/>
</dbReference>
<accession>V4B061</accession>
<dbReference type="PANTHER" id="PTHR24403">
    <property type="entry name" value="ZINC FINGER PROTEIN"/>
    <property type="match status" value="1"/>
</dbReference>
<evidence type="ECO:0000256" key="3">
    <source>
        <dbReference type="ARBA" id="ARBA00022771"/>
    </source>
</evidence>
<feature type="domain" description="C2H2-type" evidence="7">
    <location>
        <begin position="542"/>
        <end position="570"/>
    </location>
</feature>
<keyword evidence="4" id="KW-0862">Zinc</keyword>
<dbReference type="InterPro" id="IPR050688">
    <property type="entry name" value="Zinc_finger/UBP_domain"/>
</dbReference>
<dbReference type="GO" id="GO:0005634">
    <property type="term" value="C:nucleus"/>
    <property type="evidence" value="ECO:0007669"/>
    <property type="project" value="TreeGrafter"/>
</dbReference>
<evidence type="ECO:0000256" key="1">
    <source>
        <dbReference type="ARBA" id="ARBA00022723"/>
    </source>
</evidence>
<dbReference type="PROSITE" id="PS00028">
    <property type="entry name" value="ZINC_FINGER_C2H2_1"/>
    <property type="match status" value="2"/>
</dbReference>
<protein>
    <recommendedName>
        <fullName evidence="7">C2H2-type domain-containing protein</fullName>
    </recommendedName>
</protein>
<sequence>MAQRDHSNPLPSTDDATKVIFICSVCSNKFSSLHEAQNHPGCWRENVENVNQGNGIPEKEPATEENQQILVEKLVGETNLDIPEKDAEPSLEVPETGAEIPEKIAEPSIEMQEKAAELRVEIQEKVDVPVPQSGSHFCRVCNSVFESEESLLLHCKTHQIAAPVIQQTDPEKSTESKELFLKIETDQGEFCVQLDANDIYNLSEQKVALDLDSIRKSNSASSTNNSNPNVVTSTTPLTAKLQSINYKTNYVLDLLQEKLHNKNSTPVLVDTDTKLNKPVDKVIDEIIRRNENITRKSTDSNVLHSDVSKNKPVNQIIDEIIQRNENVTRKTQSKNSYKPRLYQKPETEPSVMSLESALPSNIQPGSRLMIGGTTYEILYTSNDEANTPTVTQATEPEPNMIYIVDDSGEAIQNPQQSYTLSNMAEVAEINTVNSFDGTVPIGQITNNQPMSQSPSCFVDDIFTINSNDGNFEKRGHPSQSSSPQPCKKAKTSTKNSIEEVRTFVPAPIIEEPDDVLPEKGSMPDDLYDMIMCHLTQPKPTIFKCTMCHRSFRTDGQLKKHVDFEHKDEPPLTCKVCNTSRTYKSRAALENHLRAHEREEEIAKRLKMNEDYQGQEQTSNYICKFTSL</sequence>
<dbReference type="InterPro" id="IPR013087">
    <property type="entry name" value="Znf_C2H2_type"/>
</dbReference>
<evidence type="ECO:0000256" key="2">
    <source>
        <dbReference type="ARBA" id="ARBA00022737"/>
    </source>
</evidence>
<evidence type="ECO:0000259" key="7">
    <source>
        <dbReference type="PROSITE" id="PS50157"/>
    </source>
</evidence>
<dbReference type="InterPro" id="IPR036236">
    <property type="entry name" value="Znf_C2H2_sf"/>
</dbReference>
<evidence type="ECO:0000256" key="6">
    <source>
        <dbReference type="SAM" id="MobiDB-lite"/>
    </source>
</evidence>
<keyword evidence="9" id="KW-1185">Reference proteome</keyword>
<dbReference type="EMBL" id="KB200027">
    <property type="protein sequence ID" value="ESP03358.1"/>
    <property type="molecule type" value="Genomic_DNA"/>
</dbReference>
<evidence type="ECO:0000256" key="5">
    <source>
        <dbReference type="PROSITE-ProRule" id="PRU00042"/>
    </source>
</evidence>
<dbReference type="AlphaFoldDB" id="V4B061"/>
<organism evidence="8 9">
    <name type="scientific">Lottia gigantea</name>
    <name type="common">Giant owl limpet</name>
    <dbReference type="NCBI Taxonomy" id="225164"/>
    <lineage>
        <taxon>Eukaryota</taxon>
        <taxon>Metazoa</taxon>
        <taxon>Spiralia</taxon>
        <taxon>Lophotrochozoa</taxon>
        <taxon>Mollusca</taxon>
        <taxon>Gastropoda</taxon>
        <taxon>Patellogastropoda</taxon>
        <taxon>Lottioidea</taxon>
        <taxon>Lottiidae</taxon>
        <taxon>Lottia</taxon>
    </lineage>
</organism>
<feature type="domain" description="C2H2-type" evidence="7">
    <location>
        <begin position="136"/>
        <end position="163"/>
    </location>
</feature>
<dbReference type="Proteomes" id="UP000030746">
    <property type="component" value="Unassembled WGS sequence"/>
</dbReference>
<dbReference type="GeneID" id="20241790"/>
<feature type="region of interest" description="Disordered" evidence="6">
    <location>
        <begin position="328"/>
        <end position="349"/>
    </location>
</feature>
<dbReference type="GO" id="GO:0008270">
    <property type="term" value="F:zinc ion binding"/>
    <property type="evidence" value="ECO:0007669"/>
    <property type="project" value="UniProtKB-KW"/>
</dbReference>
<dbReference type="RefSeq" id="XP_009045891.1">
    <property type="nucleotide sequence ID" value="XM_009047643.1"/>
</dbReference>
<reference evidence="8 9" key="1">
    <citation type="journal article" date="2013" name="Nature">
        <title>Insights into bilaterian evolution from three spiralian genomes.</title>
        <authorList>
            <person name="Simakov O."/>
            <person name="Marletaz F."/>
            <person name="Cho S.J."/>
            <person name="Edsinger-Gonzales E."/>
            <person name="Havlak P."/>
            <person name="Hellsten U."/>
            <person name="Kuo D.H."/>
            <person name="Larsson T."/>
            <person name="Lv J."/>
            <person name="Arendt D."/>
            <person name="Savage R."/>
            <person name="Osoegawa K."/>
            <person name="de Jong P."/>
            <person name="Grimwood J."/>
            <person name="Chapman J.A."/>
            <person name="Shapiro H."/>
            <person name="Aerts A."/>
            <person name="Otillar R.P."/>
            <person name="Terry A.Y."/>
            <person name="Boore J.L."/>
            <person name="Grigoriev I.V."/>
            <person name="Lindberg D.R."/>
            <person name="Seaver E.C."/>
            <person name="Weisblat D.A."/>
            <person name="Putnam N.H."/>
            <person name="Rokhsar D.S."/>
        </authorList>
    </citation>
    <scope>NUCLEOTIDE SEQUENCE [LARGE SCALE GENOMIC DNA]</scope>
</reference>
<evidence type="ECO:0000256" key="4">
    <source>
        <dbReference type="ARBA" id="ARBA00022833"/>
    </source>
</evidence>
<evidence type="ECO:0000313" key="9">
    <source>
        <dbReference type="Proteomes" id="UP000030746"/>
    </source>
</evidence>
<gene>
    <name evidence="8" type="ORF">LOTGIDRAFT_171443</name>
</gene>
<keyword evidence="1" id="KW-0479">Metal-binding</keyword>
<dbReference type="Gene3D" id="3.30.160.60">
    <property type="entry name" value="Classic Zinc Finger"/>
    <property type="match status" value="1"/>
</dbReference>
<dbReference type="HOGENOM" id="CLU_436340_0_0_1"/>
<keyword evidence="3 5" id="KW-0863">Zinc-finger</keyword>